<dbReference type="Gene3D" id="3.20.20.70">
    <property type="entry name" value="Aldolase class I"/>
    <property type="match status" value="1"/>
</dbReference>
<evidence type="ECO:0000313" key="10">
    <source>
        <dbReference type="Proteomes" id="UP000574931"/>
    </source>
</evidence>
<dbReference type="FunFam" id="3.20.20.70:FF:000029">
    <property type="entry name" value="L-lactate dehydrogenase"/>
    <property type="match status" value="1"/>
</dbReference>
<evidence type="ECO:0000256" key="7">
    <source>
        <dbReference type="PIRSR" id="PIRSR000138-2"/>
    </source>
</evidence>
<evidence type="ECO:0000256" key="5">
    <source>
        <dbReference type="ARBA" id="ARBA00024042"/>
    </source>
</evidence>
<evidence type="ECO:0000313" key="9">
    <source>
        <dbReference type="EMBL" id="NNU63477.1"/>
    </source>
</evidence>
<dbReference type="GO" id="GO:0009060">
    <property type="term" value="P:aerobic respiration"/>
    <property type="evidence" value="ECO:0007669"/>
    <property type="project" value="TreeGrafter"/>
</dbReference>
<feature type="binding site" evidence="7">
    <location>
        <position position="26"/>
    </location>
    <ligand>
        <name>glyoxylate</name>
        <dbReference type="ChEBI" id="CHEBI:36655"/>
    </ligand>
</feature>
<feature type="binding site" evidence="7">
    <location>
        <position position="157"/>
    </location>
    <ligand>
        <name>FMN</name>
        <dbReference type="ChEBI" id="CHEBI:58210"/>
    </ligand>
</feature>
<dbReference type="GO" id="GO:0004459">
    <property type="term" value="F:L-lactate dehydrogenase (NAD+) activity"/>
    <property type="evidence" value="ECO:0007669"/>
    <property type="project" value="TreeGrafter"/>
</dbReference>
<evidence type="ECO:0000256" key="1">
    <source>
        <dbReference type="ARBA" id="ARBA00001917"/>
    </source>
</evidence>
<dbReference type="SUPFAM" id="SSF51395">
    <property type="entry name" value="FMN-linked oxidoreductases"/>
    <property type="match status" value="1"/>
</dbReference>
<dbReference type="AlphaFoldDB" id="A0A849KUD0"/>
<dbReference type="GO" id="GO:0010181">
    <property type="term" value="F:FMN binding"/>
    <property type="evidence" value="ECO:0007669"/>
    <property type="project" value="InterPro"/>
</dbReference>
<feature type="binding site" evidence="7">
    <location>
        <position position="280"/>
    </location>
    <ligand>
        <name>glyoxylate</name>
        <dbReference type="ChEBI" id="CHEBI:36655"/>
    </ligand>
</feature>
<reference evidence="9 10" key="1">
    <citation type="submission" date="2020-05" db="EMBL/GenBank/DDBJ databases">
        <title>Draft Genome Sequence of Ochrobactrum soli Isolated from Stable Fly Gut.</title>
        <authorList>
            <person name="Pileggi M.T."/>
            <person name="Vazhakkala L.J."/>
            <person name="Wong C.N."/>
        </authorList>
    </citation>
    <scope>NUCLEOTIDE SEQUENCE [LARGE SCALE GENOMIC DNA]</scope>
    <source>
        <strain evidence="9 10">MTP-C0764</strain>
    </source>
</reference>
<evidence type="ECO:0000259" key="8">
    <source>
        <dbReference type="PROSITE" id="PS51349"/>
    </source>
</evidence>
<organism evidence="9 10">
    <name type="scientific">Ochrobactrum soli</name>
    <dbReference type="NCBI Taxonomy" id="2448455"/>
    <lineage>
        <taxon>Bacteria</taxon>
        <taxon>Pseudomonadati</taxon>
        <taxon>Pseudomonadota</taxon>
        <taxon>Alphaproteobacteria</taxon>
        <taxon>Hyphomicrobiales</taxon>
        <taxon>Brucellaceae</taxon>
        <taxon>Brucella/Ochrobactrum group</taxon>
        <taxon>Ochrobactrum</taxon>
    </lineage>
</organism>
<dbReference type="GO" id="GO:0005886">
    <property type="term" value="C:plasma membrane"/>
    <property type="evidence" value="ECO:0007669"/>
    <property type="project" value="TreeGrafter"/>
</dbReference>
<keyword evidence="3 7" id="KW-0288">FMN</keyword>
<dbReference type="InterPro" id="IPR037396">
    <property type="entry name" value="FMN_HAD"/>
</dbReference>
<dbReference type="InterPro" id="IPR013785">
    <property type="entry name" value="Aldolase_TIM"/>
</dbReference>
<comment type="caution">
    <text evidence="9">The sequence shown here is derived from an EMBL/GenBank/DDBJ whole genome shotgun (WGS) entry which is preliminary data.</text>
</comment>
<feature type="binding site" evidence="7">
    <location>
        <begin position="334"/>
        <end position="335"/>
    </location>
    <ligand>
        <name>FMN</name>
        <dbReference type="ChEBI" id="CHEBI:58210"/>
    </ligand>
</feature>
<feature type="binding site" evidence="7">
    <location>
        <position position="129"/>
    </location>
    <ligand>
        <name>FMN</name>
        <dbReference type="ChEBI" id="CHEBI:58210"/>
    </ligand>
</feature>
<dbReference type="RefSeq" id="WP_171319809.1">
    <property type="nucleotide sequence ID" value="NZ_JABFCY010000027.1"/>
</dbReference>
<feature type="binding site" evidence="7">
    <location>
        <position position="166"/>
    </location>
    <ligand>
        <name>glyoxylate</name>
        <dbReference type="ChEBI" id="CHEBI:36655"/>
    </ligand>
</feature>
<protein>
    <submittedName>
        <fullName evidence="9">Alpha-hydroxy-acid oxidizing protein</fullName>
    </submittedName>
</protein>
<comment type="similarity">
    <text evidence="5">Belongs to the FMN-dependent alpha-hydroxy acid dehydrogenase family.</text>
</comment>
<dbReference type="InterPro" id="IPR000262">
    <property type="entry name" value="FMN-dep_DH"/>
</dbReference>
<feature type="active site" description="Proton acceptor" evidence="6">
    <location>
        <position position="280"/>
    </location>
</feature>
<dbReference type="EMBL" id="JABFCY010000027">
    <property type="protein sequence ID" value="NNU63477.1"/>
    <property type="molecule type" value="Genomic_DNA"/>
</dbReference>
<keyword evidence="10" id="KW-1185">Reference proteome</keyword>
<dbReference type="PANTHER" id="PTHR10578">
    <property type="entry name" value="S -2-HYDROXY-ACID OXIDASE-RELATED"/>
    <property type="match status" value="1"/>
</dbReference>
<keyword evidence="4" id="KW-0560">Oxidoreductase</keyword>
<dbReference type="InterPro" id="IPR012133">
    <property type="entry name" value="Alpha-hydoxy_acid_DH_FMN"/>
</dbReference>
<dbReference type="Pfam" id="PF01070">
    <property type="entry name" value="FMN_dh"/>
    <property type="match status" value="1"/>
</dbReference>
<evidence type="ECO:0000256" key="3">
    <source>
        <dbReference type="ARBA" id="ARBA00022643"/>
    </source>
</evidence>
<gene>
    <name evidence="9" type="ORF">HKX02_24935</name>
</gene>
<evidence type="ECO:0000256" key="2">
    <source>
        <dbReference type="ARBA" id="ARBA00022630"/>
    </source>
</evidence>
<dbReference type="PIRSF" id="PIRSF000138">
    <property type="entry name" value="Al-hdrx_acd_dh"/>
    <property type="match status" value="1"/>
</dbReference>
<evidence type="ECO:0000256" key="4">
    <source>
        <dbReference type="ARBA" id="ARBA00023002"/>
    </source>
</evidence>
<proteinExistence type="inferred from homology"/>
<keyword evidence="2 7" id="KW-0285">Flavoprotein</keyword>
<name>A0A849KUD0_9HYPH</name>
<feature type="binding site" evidence="7">
    <location>
        <position position="131"/>
    </location>
    <ligand>
        <name>glyoxylate</name>
        <dbReference type="ChEBI" id="CHEBI:36655"/>
    </ligand>
</feature>
<evidence type="ECO:0000256" key="6">
    <source>
        <dbReference type="PIRSR" id="PIRSR000138-1"/>
    </source>
</evidence>
<sequence>MSVDALNFHELRALARSRLPRGIFDYIDRGSEDESGLRHHRSAFEACRIHPTILAGGAARSLDVELFGERYALPFIAAPTAFTGLVWHKGEIALARAAERAGIAYCAATEAVTSLEEIAASSQCPLWFQLYLWEDETLWRELLQKAWGLGVRTLALTVDTPVYAKREFNQRNGFGVPFRFSLRSIFDVATHPHWALGVLGRYAAAGALPDFANYPPEYRPNVLGRGTVKKMPLMPGLSWTHVDAIRRAWKGNLVLKGILRRDDAVKAAEHGVDGIVVSSHGARNLDASVAPIEVLQPIADAVGERMTILADSGIQRGSDIFKLLACGAKAVMVGRAFLYGTAVGGEAGASCAIDILRQELDITMALAGSESLKTLTRSACEPPLE</sequence>
<feature type="domain" description="FMN hydroxy acid dehydrogenase" evidence="8">
    <location>
        <begin position="1"/>
        <end position="385"/>
    </location>
</feature>
<dbReference type="CDD" id="cd02809">
    <property type="entry name" value="alpha_hydroxyacid_oxid_FMN"/>
    <property type="match status" value="1"/>
</dbReference>
<feature type="binding site" evidence="7">
    <location>
        <position position="256"/>
    </location>
    <ligand>
        <name>FMN</name>
        <dbReference type="ChEBI" id="CHEBI:58210"/>
    </ligand>
</feature>
<comment type="cofactor">
    <cofactor evidence="1">
        <name>FMN</name>
        <dbReference type="ChEBI" id="CHEBI:58210"/>
    </cofactor>
</comment>
<dbReference type="PANTHER" id="PTHR10578:SF107">
    <property type="entry name" value="2-HYDROXYACID OXIDASE 1"/>
    <property type="match status" value="1"/>
</dbReference>
<dbReference type="PROSITE" id="PS51349">
    <property type="entry name" value="FMN_HYDROXY_ACID_DH_2"/>
    <property type="match status" value="1"/>
</dbReference>
<feature type="binding site" evidence="7">
    <location>
        <position position="278"/>
    </location>
    <ligand>
        <name>FMN</name>
        <dbReference type="ChEBI" id="CHEBI:58210"/>
    </ligand>
</feature>
<feature type="binding site" evidence="7">
    <location>
        <position position="283"/>
    </location>
    <ligand>
        <name>glyoxylate</name>
        <dbReference type="ChEBI" id="CHEBI:36655"/>
    </ligand>
</feature>
<dbReference type="Proteomes" id="UP000574931">
    <property type="component" value="Unassembled WGS sequence"/>
</dbReference>
<feature type="binding site" evidence="7">
    <location>
        <begin position="79"/>
        <end position="81"/>
    </location>
    <ligand>
        <name>FMN</name>
        <dbReference type="ChEBI" id="CHEBI:58210"/>
    </ligand>
</feature>
<accession>A0A849KUD0</accession>